<organism evidence="2 3">
    <name type="scientific">Dyella kyungheensis</name>
    <dbReference type="NCBI Taxonomy" id="1242174"/>
    <lineage>
        <taxon>Bacteria</taxon>
        <taxon>Pseudomonadati</taxon>
        <taxon>Pseudomonadota</taxon>
        <taxon>Gammaproteobacteria</taxon>
        <taxon>Lysobacterales</taxon>
        <taxon>Rhodanobacteraceae</taxon>
        <taxon>Dyella</taxon>
    </lineage>
</organism>
<sequence length="297" mass="33289">MESRPMSVPPAASTVHLPQGSWATVLDGLCALFPRIDRSMWEDRFARGRVLDEAGQPLAAGTPYRVGLCVRYFREVAQEPPIPFRETLLHVDAHLVVVDKPHFLPVTPAGGFVEETVLARLTRTLGNADLVPLHRIDRHTAGLVMFSADPASRAAYQALFPQRRIRKSYEAWAAPLPNLSFPQVRRSRIAAGEPFFRMQEVAGEPNSETRIDVLERHAAHWRYALEPVTGKKHQLRVHMAGLGAPILHDPFYPELPEPQPDDHARPLQLLARRLAFVDPLSGQPREFVSELALLSLE</sequence>
<dbReference type="InterPro" id="IPR006145">
    <property type="entry name" value="PsdUridine_synth_RsuA/RluA"/>
</dbReference>
<feature type="domain" description="Pseudouridine synthase RsuA/RluA-like" evidence="1">
    <location>
        <begin position="94"/>
        <end position="240"/>
    </location>
</feature>
<comment type="caution">
    <text evidence="2">The sequence shown here is derived from an EMBL/GenBank/DDBJ whole genome shotgun (WGS) entry which is preliminary data.</text>
</comment>
<gene>
    <name evidence="2" type="ORF">ISP20_00525</name>
</gene>
<evidence type="ECO:0000313" key="2">
    <source>
        <dbReference type="EMBL" id="MBM7119630.1"/>
    </source>
</evidence>
<protein>
    <submittedName>
        <fullName evidence="2">Pseudouridine synthase</fullName>
    </submittedName>
</protein>
<accession>A0ABS2JLI5</accession>
<dbReference type="PANTHER" id="PTHR21600:SF84">
    <property type="entry name" value="PSEUDOURIDINE SYNTHASE RSUA_RLUA-LIKE DOMAIN-CONTAINING PROTEIN"/>
    <property type="match status" value="1"/>
</dbReference>
<dbReference type="Pfam" id="PF00849">
    <property type="entry name" value="PseudoU_synth_2"/>
    <property type="match status" value="1"/>
</dbReference>
<dbReference type="PROSITE" id="PS01129">
    <property type="entry name" value="PSI_RLU"/>
    <property type="match status" value="1"/>
</dbReference>
<dbReference type="PANTHER" id="PTHR21600">
    <property type="entry name" value="MITOCHONDRIAL RNA PSEUDOURIDINE SYNTHASE"/>
    <property type="match status" value="1"/>
</dbReference>
<keyword evidence="3" id="KW-1185">Reference proteome</keyword>
<dbReference type="Proteomes" id="UP001430065">
    <property type="component" value="Unassembled WGS sequence"/>
</dbReference>
<dbReference type="InterPro" id="IPR020103">
    <property type="entry name" value="PsdUridine_synth_cat_dom_sf"/>
</dbReference>
<dbReference type="InterPro" id="IPR006224">
    <property type="entry name" value="PsdUridine_synth_RluA-like_CS"/>
</dbReference>
<dbReference type="EMBL" id="JADIKC010000001">
    <property type="protein sequence ID" value="MBM7119630.1"/>
    <property type="molecule type" value="Genomic_DNA"/>
</dbReference>
<dbReference type="Gene3D" id="3.30.2350.10">
    <property type="entry name" value="Pseudouridine synthase"/>
    <property type="match status" value="1"/>
</dbReference>
<evidence type="ECO:0000259" key="1">
    <source>
        <dbReference type="Pfam" id="PF00849"/>
    </source>
</evidence>
<reference evidence="2 3" key="1">
    <citation type="submission" date="2020-10" db="EMBL/GenBank/DDBJ databases">
        <title>Phylogeny of dyella-like bacteria.</title>
        <authorList>
            <person name="Fu J."/>
        </authorList>
    </citation>
    <scope>NUCLEOTIDE SEQUENCE [LARGE SCALE GENOMIC DNA]</scope>
    <source>
        <strain evidence="2 3">THG-B117</strain>
    </source>
</reference>
<proteinExistence type="predicted"/>
<dbReference type="InterPro" id="IPR050188">
    <property type="entry name" value="RluA_PseudoU_synthase"/>
</dbReference>
<dbReference type="SUPFAM" id="SSF55120">
    <property type="entry name" value="Pseudouridine synthase"/>
    <property type="match status" value="1"/>
</dbReference>
<evidence type="ECO:0000313" key="3">
    <source>
        <dbReference type="Proteomes" id="UP001430065"/>
    </source>
</evidence>
<name>A0ABS2JLI5_9GAMM</name>